<feature type="region of interest" description="Disordered" evidence="1">
    <location>
        <begin position="1"/>
        <end position="44"/>
    </location>
</feature>
<accession>F7QZC4</accession>
<sequence>MTTKNTGTAKNITKPVAKSAGKAASAVTAALPNGRPASMRLSAR</sequence>
<gene>
    <name evidence="2" type="ORF">LRU_00778</name>
</gene>
<evidence type="ECO:0000313" key="2">
    <source>
        <dbReference type="EMBL" id="EGM52843.1"/>
    </source>
</evidence>
<name>F7QZC4_9LACO</name>
<protein>
    <submittedName>
        <fullName evidence="2">Uncharacterized protein</fullName>
    </submittedName>
</protein>
<feature type="compositionally biased region" description="Low complexity" evidence="1">
    <location>
        <begin position="16"/>
        <end position="30"/>
    </location>
</feature>
<proteinExistence type="predicted"/>
<dbReference type="Proteomes" id="UP000002971">
    <property type="component" value="Unassembled WGS sequence"/>
</dbReference>
<dbReference type="AlphaFoldDB" id="F7QZC4"/>
<comment type="caution">
    <text evidence="2">The sequence shown here is derived from an EMBL/GenBank/DDBJ whole genome shotgun (WGS) entry which is preliminary data.</text>
</comment>
<evidence type="ECO:0000313" key="3">
    <source>
        <dbReference type="Proteomes" id="UP000002971"/>
    </source>
</evidence>
<organism evidence="2 3">
    <name type="scientific">Ligilactobacillus ruminis SPM0211</name>
    <dbReference type="NCBI Taxonomy" id="1040964"/>
    <lineage>
        <taxon>Bacteria</taxon>
        <taxon>Bacillati</taxon>
        <taxon>Bacillota</taxon>
        <taxon>Bacilli</taxon>
        <taxon>Lactobacillales</taxon>
        <taxon>Lactobacillaceae</taxon>
        <taxon>Ligilactobacillus</taxon>
    </lineage>
</organism>
<feature type="compositionally biased region" description="Polar residues" evidence="1">
    <location>
        <begin position="1"/>
        <end position="11"/>
    </location>
</feature>
<evidence type="ECO:0000256" key="1">
    <source>
        <dbReference type="SAM" id="MobiDB-lite"/>
    </source>
</evidence>
<reference evidence="2 3" key="1">
    <citation type="journal article" date="2011" name="J. Bacteriol.">
        <title>Genome Sequence of Lactobacillus ruminis SPM0211, Isolated from a Fecal Sample from a Healthy Korean.</title>
        <authorList>
            <person name="Lee S."/>
            <person name="Cho Y.J."/>
            <person name="Lee A.H."/>
            <person name="Chun J."/>
            <person name="Ha N.J."/>
            <person name="Ko G."/>
        </authorList>
    </citation>
    <scope>NUCLEOTIDE SEQUENCE [LARGE SCALE GENOMIC DNA]</scope>
    <source>
        <strain evidence="2 3">SPM0211</strain>
    </source>
</reference>
<dbReference type="EMBL" id="AFOJ01000003">
    <property type="protein sequence ID" value="EGM52843.1"/>
    <property type="molecule type" value="Genomic_DNA"/>
</dbReference>